<protein>
    <submittedName>
        <fullName evidence="2">Antibiotic biosynthesis monooxygenase</fullName>
    </submittedName>
</protein>
<keyword evidence="2" id="KW-0560">Oxidoreductase</keyword>
<dbReference type="Gene3D" id="3.30.70.100">
    <property type="match status" value="1"/>
</dbReference>
<dbReference type="InterPro" id="IPR011008">
    <property type="entry name" value="Dimeric_a/b-barrel"/>
</dbReference>
<feature type="domain" description="ABM" evidence="1">
    <location>
        <begin position="18"/>
        <end position="77"/>
    </location>
</feature>
<reference evidence="2 3" key="1">
    <citation type="submission" date="2019-05" db="EMBL/GenBank/DDBJ databases">
        <title>Genome of Alcanivorax gelatiniphagus, an oil degrading marine bacteria.</title>
        <authorList>
            <person name="Kwon K.K."/>
        </authorList>
    </citation>
    <scope>NUCLEOTIDE SEQUENCE [LARGE SCALE GENOMIC DNA]</scope>
    <source>
        <strain evidence="2 3">MEBiC 08158</strain>
    </source>
</reference>
<dbReference type="Proteomes" id="UP000739180">
    <property type="component" value="Unassembled WGS sequence"/>
</dbReference>
<keyword evidence="2" id="KW-0503">Monooxygenase</keyword>
<dbReference type="RefSeq" id="WP_138773091.1">
    <property type="nucleotide sequence ID" value="NZ_JBHSSX010000003.1"/>
</dbReference>
<evidence type="ECO:0000313" key="2">
    <source>
        <dbReference type="EMBL" id="TMW11946.1"/>
    </source>
</evidence>
<organism evidence="2 3">
    <name type="scientific">Alloalcanivorax gelatiniphagus</name>
    <dbReference type="NCBI Taxonomy" id="1194167"/>
    <lineage>
        <taxon>Bacteria</taxon>
        <taxon>Pseudomonadati</taxon>
        <taxon>Pseudomonadota</taxon>
        <taxon>Gammaproteobacteria</taxon>
        <taxon>Oceanospirillales</taxon>
        <taxon>Alcanivoracaceae</taxon>
        <taxon>Alloalcanivorax</taxon>
    </lineage>
</organism>
<evidence type="ECO:0000313" key="3">
    <source>
        <dbReference type="Proteomes" id="UP000739180"/>
    </source>
</evidence>
<keyword evidence="3" id="KW-1185">Reference proteome</keyword>
<evidence type="ECO:0000259" key="1">
    <source>
        <dbReference type="Pfam" id="PF03992"/>
    </source>
</evidence>
<accession>A0ABY2XJ79</accession>
<dbReference type="InterPro" id="IPR007138">
    <property type="entry name" value="ABM_dom"/>
</dbReference>
<dbReference type="SUPFAM" id="SSF54909">
    <property type="entry name" value="Dimeric alpha+beta barrel"/>
    <property type="match status" value="1"/>
</dbReference>
<comment type="caution">
    <text evidence="2">The sequence shown here is derived from an EMBL/GenBank/DDBJ whole genome shotgun (WGS) entry which is preliminary data.</text>
</comment>
<dbReference type="Pfam" id="PF03992">
    <property type="entry name" value="ABM"/>
    <property type="match status" value="1"/>
</dbReference>
<gene>
    <name evidence="2" type="ORF">FGS76_13040</name>
</gene>
<proteinExistence type="predicted"/>
<dbReference type="EMBL" id="VCQT01000038">
    <property type="protein sequence ID" value="TMW11946.1"/>
    <property type="molecule type" value="Genomic_DNA"/>
</dbReference>
<sequence>MARIILEGHIVVLDVDLAAVLAELPNHIRLTLEEAGCLRFEVTQKPDNKNVFCVSEEFVDRASFDAHQRRVQSSEWVRVTSGVERHYEVKECE</sequence>
<dbReference type="GO" id="GO:0004497">
    <property type="term" value="F:monooxygenase activity"/>
    <property type="evidence" value="ECO:0007669"/>
    <property type="project" value="UniProtKB-KW"/>
</dbReference>
<name>A0ABY2XJ79_9GAMM</name>